<name>T1IW85_STRMM</name>
<dbReference type="AlphaFoldDB" id="T1IW85"/>
<accession>T1IW85</accession>
<sequence length="420" mass="45605">MLLGLSNWLRSVCGIRRKEALDMLNDKSRPKACRKNLNGASPLASPRIRRKQAKDGSCAMDAAADTTKKDENSSDNKHLRVGSNVSSSRSTSESSTSGIDKGTSSSERSFSSPVLIPSQGSANDAAFSPESSPGGGKPQRPSYLELNGENLSPRKQKFGRAPHHRRRSDVMRDSDLKEDELMDEEESEELSYVRYFDSGDSFLATDDGLTTVTSSEGSPVVVGVGVGVGNSSALLKWRGAKLASQEDIGDVCEENEDGGSRRERTSSIITVDLHREGNSRLGLSLVSMETNDATGIYVKVVYPGSLADVDGRIQVGDKLLQINETDVKGMSVDEAIDLLRNQNGRVSLVLERENETSKDDDIKNRDTSSLGRSWSEQENLLSNEVSLLNAKNNNLSSADCLHWNPMTSDGNENVNRANDS</sequence>
<protein>
    <recommendedName>
        <fullName evidence="2">PDZ domain-containing protein</fullName>
    </recommendedName>
</protein>
<dbReference type="SUPFAM" id="SSF50156">
    <property type="entry name" value="PDZ domain-like"/>
    <property type="match status" value="1"/>
</dbReference>
<reference evidence="3" key="2">
    <citation type="submission" date="2015-02" db="UniProtKB">
        <authorList>
            <consortium name="EnsemblMetazoa"/>
        </authorList>
    </citation>
    <scope>IDENTIFICATION</scope>
</reference>
<dbReference type="PANTHER" id="PTHR19964">
    <property type="entry name" value="MULTIPLE PDZ DOMAIN PROTEIN"/>
    <property type="match status" value="1"/>
</dbReference>
<dbReference type="EMBL" id="JH431611">
    <property type="status" value="NOT_ANNOTATED_CDS"/>
    <property type="molecule type" value="Genomic_DNA"/>
</dbReference>
<reference evidence="4" key="1">
    <citation type="submission" date="2011-05" db="EMBL/GenBank/DDBJ databases">
        <authorList>
            <person name="Richards S.R."/>
            <person name="Qu J."/>
            <person name="Jiang H."/>
            <person name="Jhangiani S.N."/>
            <person name="Agravi P."/>
            <person name="Goodspeed R."/>
            <person name="Gross S."/>
            <person name="Mandapat C."/>
            <person name="Jackson L."/>
            <person name="Mathew T."/>
            <person name="Pu L."/>
            <person name="Thornton R."/>
            <person name="Saada N."/>
            <person name="Wilczek-Boney K.B."/>
            <person name="Lee S."/>
            <person name="Kovar C."/>
            <person name="Wu Y."/>
            <person name="Scherer S.E."/>
            <person name="Worley K.C."/>
            <person name="Muzny D.M."/>
            <person name="Gibbs R."/>
        </authorList>
    </citation>
    <scope>NUCLEOTIDE SEQUENCE</scope>
    <source>
        <strain evidence="4">Brora</strain>
    </source>
</reference>
<evidence type="ECO:0000259" key="2">
    <source>
        <dbReference type="PROSITE" id="PS50106"/>
    </source>
</evidence>
<evidence type="ECO:0000313" key="4">
    <source>
        <dbReference type="Proteomes" id="UP000014500"/>
    </source>
</evidence>
<dbReference type="STRING" id="126957.T1IW85"/>
<feature type="compositionally biased region" description="Low complexity" evidence="1">
    <location>
        <begin position="81"/>
        <end position="98"/>
    </location>
</feature>
<dbReference type="InterPro" id="IPR001478">
    <property type="entry name" value="PDZ"/>
</dbReference>
<dbReference type="InterPro" id="IPR036034">
    <property type="entry name" value="PDZ_sf"/>
</dbReference>
<keyword evidence="4" id="KW-1185">Reference proteome</keyword>
<feature type="compositionally biased region" description="Basic and acidic residues" evidence="1">
    <location>
        <begin position="66"/>
        <end position="78"/>
    </location>
</feature>
<dbReference type="PANTHER" id="PTHR19964:SF92">
    <property type="entry name" value="PATJ HOMOLOG"/>
    <property type="match status" value="1"/>
</dbReference>
<proteinExistence type="predicted"/>
<dbReference type="Pfam" id="PF00595">
    <property type="entry name" value="PDZ"/>
    <property type="match status" value="1"/>
</dbReference>
<dbReference type="Gene3D" id="2.30.42.10">
    <property type="match status" value="1"/>
</dbReference>
<dbReference type="eggNOG" id="KOG0160">
    <property type="taxonomic scope" value="Eukaryota"/>
</dbReference>
<dbReference type="InterPro" id="IPR051342">
    <property type="entry name" value="PDZ_scaffold"/>
</dbReference>
<feature type="region of interest" description="Disordered" evidence="1">
    <location>
        <begin position="30"/>
        <end position="181"/>
    </location>
</feature>
<dbReference type="PROSITE" id="PS50106">
    <property type="entry name" value="PDZ"/>
    <property type="match status" value="1"/>
</dbReference>
<evidence type="ECO:0000256" key="1">
    <source>
        <dbReference type="SAM" id="MobiDB-lite"/>
    </source>
</evidence>
<dbReference type="EnsemblMetazoa" id="SMAR005448-RA">
    <property type="protein sequence ID" value="SMAR005448-PA"/>
    <property type="gene ID" value="SMAR005448"/>
</dbReference>
<feature type="compositionally biased region" description="Polar residues" evidence="1">
    <location>
        <begin position="102"/>
        <end position="122"/>
    </location>
</feature>
<dbReference type="CDD" id="cd00136">
    <property type="entry name" value="PDZ_canonical"/>
    <property type="match status" value="1"/>
</dbReference>
<feature type="domain" description="PDZ" evidence="2">
    <location>
        <begin position="270"/>
        <end position="354"/>
    </location>
</feature>
<feature type="compositionally biased region" description="Basic residues" evidence="1">
    <location>
        <begin position="154"/>
        <end position="167"/>
    </location>
</feature>
<organism evidence="3 4">
    <name type="scientific">Strigamia maritima</name>
    <name type="common">European centipede</name>
    <name type="synonym">Geophilus maritimus</name>
    <dbReference type="NCBI Taxonomy" id="126957"/>
    <lineage>
        <taxon>Eukaryota</taxon>
        <taxon>Metazoa</taxon>
        <taxon>Ecdysozoa</taxon>
        <taxon>Arthropoda</taxon>
        <taxon>Myriapoda</taxon>
        <taxon>Chilopoda</taxon>
        <taxon>Pleurostigmophora</taxon>
        <taxon>Geophilomorpha</taxon>
        <taxon>Linotaeniidae</taxon>
        <taxon>Strigamia</taxon>
    </lineage>
</organism>
<feature type="region of interest" description="Disordered" evidence="1">
    <location>
        <begin position="352"/>
        <end position="375"/>
    </location>
</feature>
<evidence type="ECO:0000313" key="3">
    <source>
        <dbReference type="EnsemblMetazoa" id="SMAR005448-PA"/>
    </source>
</evidence>
<dbReference type="Proteomes" id="UP000014500">
    <property type="component" value="Unassembled WGS sequence"/>
</dbReference>
<dbReference type="SMART" id="SM00228">
    <property type="entry name" value="PDZ"/>
    <property type="match status" value="1"/>
</dbReference>
<feature type="compositionally biased region" description="Basic and acidic residues" evidence="1">
    <location>
        <begin position="352"/>
        <end position="366"/>
    </location>
</feature>
<dbReference type="HOGENOM" id="CLU_654390_0_0_1"/>